<evidence type="ECO:0000313" key="6">
    <source>
        <dbReference type="EMBL" id="BAU54388.1"/>
    </source>
</evidence>
<name>A0A110B5J8_9SPHI</name>
<keyword evidence="6" id="KW-0547">Nucleotide-binding</keyword>
<keyword evidence="4" id="KW-1133">Transmembrane helix</keyword>
<protein>
    <submittedName>
        <fullName evidence="6">Macrolide export ATP-binding/permease protein MacB</fullName>
        <ecNumber evidence="6">3.6.3.-</ecNumber>
    </submittedName>
</protein>
<organism evidence="6 7">
    <name type="scientific">Mucilaginibacter gotjawali</name>
    <dbReference type="NCBI Taxonomy" id="1550579"/>
    <lineage>
        <taxon>Bacteria</taxon>
        <taxon>Pseudomonadati</taxon>
        <taxon>Bacteroidota</taxon>
        <taxon>Sphingobacteriia</taxon>
        <taxon>Sphingobacteriales</taxon>
        <taxon>Sphingobacteriaceae</taxon>
        <taxon>Mucilaginibacter</taxon>
    </lineage>
</organism>
<dbReference type="EC" id="3.6.3.-" evidence="6"/>
<evidence type="ECO:0000256" key="4">
    <source>
        <dbReference type="ARBA" id="ARBA00022989"/>
    </source>
</evidence>
<evidence type="ECO:0000256" key="5">
    <source>
        <dbReference type="ARBA" id="ARBA00023136"/>
    </source>
</evidence>
<evidence type="ECO:0000256" key="1">
    <source>
        <dbReference type="ARBA" id="ARBA00004651"/>
    </source>
</evidence>
<accession>A0A110B5J8</accession>
<dbReference type="InterPro" id="IPR003838">
    <property type="entry name" value="ABC3_permease_C"/>
</dbReference>
<dbReference type="RefSeq" id="WP_096352315.1">
    <property type="nucleotide sequence ID" value="NZ_AP017313.1"/>
</dbReference>
<gene>
    <name evidence="6" type="primary">macB_9</name>
    <name evidence="6" type="ORF">MgSA37_02564</name>
</gene>
<dbReference type="PANTHER" id="PTHR30572:SF18">
    <property type="entry name" value="ABC-TYPE MACROLIDE FAMILY EXPORT SYSTEM PERMEASE COMPONENT 2"/>
    <property type="match status" value="1"/>
</dbReference>
<keyword evidence="2" id="KW-1003">Cell membrane</keyword>
<keyword evidence="5" id="KW-0472">Membrane</keyword>
<dbReference type="InterPro" id="IPR050250">
    <property type="entry name" value="Macrolide_Exporter_MacB"/>
</dbReference>
<dbReference type="Pfam" id="PF02687">
    <property type="entry name" value="FtsX"/>
    <property type="match status" value="2"/>
</dbReference>
<keyword evidence="6" id="KW-0067">ATP-binding</keyword>
<dbReference type="PANTHER" id="PTHR30572">
    <property type="entry name" value="MEMBRANE COMPONENT OF TRANSPORTER-RELATED"/>
    <property type="match status" value="1"/>
</dbReference>
<dbReference type="KEGG" id="mgot:MgSA37_02564"/>
<dbReference type="InterPro" id="IPR025857">
    <property type="entry name" value="MacB_PCD"/>
</dbReference>
<evidence type="ECO:0000313" key="7">
    <source>
        <dbReference type="Proteomes" id="UP000218263"/>
    </source>
</evidence>
<evidence type="ECO:0000256" key="2">
    <source>
        <dbReference type="ARBA" id="ARBA00022475"/>
    </source>
</evidence>
<sequence length="806" mass="90154">MIKNYLRSAFRNIKRHPFISFINIFGLTIGLTCCLLILTYVINEKSYDRYDKNADNIYRVTRIFYSAPNVESLHLSSIAPAFGPGLKLAFSDMKEMTRTLPGGVTSFRYKEKMFNERNAFFADENFFDFFTVPVLKGDGRKALTEPYAAMLTPDIAKKYFGDEDPMNKQIILDGNKHAFTVKGIYNPFPFNSHMHPDILVSFSTLNDSTIYGQKQLATSYGNNAFYTYLMFPKGYTTERIEARFPDFLDKYCAALGAPPKLKVHNTTKLTAQKLTDIHLTSHLDDEIEHNGSSRLVYVFSAIALFILLIACINYMNLSTARSALRAREIGIRKVVGAQRREIITQFLSESVIVTYVSLLLAFGITVLVLPAVNNMSGLQLSIGSLLKWYFLIPILLLPCVVGLISGVYPALFMSSFIPVKVLKGLFKVQTSTFSFRKVLVVLQFSISIILIVATSVVFKQLKFIQDKDLGFNKEHVLTLVGAGAMGAKFESFRNELLQNQNIEAMGRSSRIPSGRLLDDQGASVLEGGTFQPLKVDLKQVAVDDGFVPTFGIRMAAGRNFSRGIKTDSNKFIVNETTVKILGWGTPEKAINKEITYGNVRGNVIGVMKDFHFEDLHQPIIPMILIWQPVGRVSVKISGHNVPATVDFIQDKWKHYLPETPFDFTFLDQKFDQLYRSEQQQGTLFTIFACIAIFIACLGLFGLSAFTISQRVKEIGVRKVLGASVPQIVQELSKEFLLLVLIAAVPGLVVAGVLMNKWLQDFATRTDLSWWIFALAVIVSGLIAFGTVSYQSVKAALANPVKSLRSE</sequence>
<keyword evidence="3" id="KW-0812">Transmembrane</keyword>
<dbReference type="Proteomes" id="UP000218263">
    <property type="component" value="Chromosome"/>
</dbReference>
<dbReference type="Pfam" id="PF12704">
    <property type="entry name" value="MacB_PCD"/>
    <property type="match status" value="1"/>
</dbReference>
<dbReference type="GO" id="GO:0005524">
    <property type="term" value="F:ATP binding"/>
    <property type="evidence" value="ECO:0007669"/>
    <property type="project" value="UniProtKB-KW"/>
</dbReference>
<dbReference type="AlphaFoldDB" id="A0A110B5J8"/>
<keyword evidence="6" id="KW-0378">Hydrolase</keyword>
<evidence type="ECO:0000256" key="3">
    <source>
        <dbReference type="ARBA" id="ARBA00022692"/>
    </source>
</evidence>
<dbReference type="GO" id="GO:0016787">
    <property type="term" value="F:hydrolase activity"/>
    <property type="evidence" value="ECO:0007669"/>
    <property type="project" value="UniProtKB-KW"/>
</dbReference>
<reference evidence="6 7" key="1">
    <citation type="submission" date="2015-12" db="EMBL/GenBank/DDBJ databases">
        <title>Genome sequence of Mucilaginibacter gotjawali.</title>
        <authorList>
            <person name="Lee J.S."/>
            <person name="Lee K.C."/>
            <person name="Kim K.K."/>
            <person name="Lee B.W."/>
        </authorList>
    </citation>
    <scope>NUCLEOTIDE SEQUENCE [LARGE SCALE GENOMIC DNA]</scope>
    <source>
        <strain evidence="6 7">SA3-7</strain>
    </source>
</reference>
<dbReference type="GO" id="GO:0005886">
    <property type="term" value="C:plasma membrane"/>
    <property type="evidence" value="ECO:0007669"/>
    <property type="project" value="UniProtKB-SubCell"/>
</dbReference>
<dbReference type="EMBL" id="AP017313">
    <property type="protein sequence ID" value="BAU54388.1"/>
    <property type="molecule type" value="Genomic_DNA"/>
</dbReference>
<comment type="subcellular location">
    <subcellularLocation>
        <location evidence="1">Cell membrane</location>
        <topology evidence="1">Multi-pass membrane protein</topology>
    </subcellularLocation>
</comment>
<dbReference type="OrthoDB" id="1451596at2"/>
<keyword evidence="7" id="KW-1185">Reference proteome</keyword>
<dbReference type="GO" id="GO:0022857">
    <property type="term" value="F:transmembrane transporter activity"/>
    <property type="evidence" value="ECO:0007669"/>
    <property type="project" value="TreeGrafter"/>
</dbReference>
<proteinExistence type="predicted"/>